<feature type="compositionally biased region" description="Basic and acidic residues" evidence="1">
    <location>
        <begin position="56"/>
        <end position="80"/>
    </location>
</feature>
<sequence length="160" mass="18106">MSVHLWRKEVYRALATVGVRLGFWRHNIPLWVALATDFEVIPSSSTATGAGLSATKWEKKSGVSHAQKEHQHKGKEEDKRLEEKLTGGKALRLQSDSIAHVATYSNLNGQVSKWPIILRHEANRNGGNKELKFQGHELALRTDGDKDWVMMLVRALFRQL</sequence>
<protein>
    <submittedName>
        <fullName evidence="2">Uncharacterized protein</fullName>
    </submittedName>
</protein>
<evidence type="ECO:0000313" key="3">
    <source>
        <dbReference type="Proteomes" id="UP000325577"/>
    </source>
</evidence>
<gene>
    <name evidence="2" type="ORF">F0562_002990</name>
</gene>
<dbReference type="EMBL" id="CM018032">
    <property type="protein sequence ID" value="KAA8546271.1"/>
    <property type="molecule type" value="Genomic_DNA"/>
</dbReference>
<accession>A0A5J5BYD4</accession>
<reference evidence="2 3" key="1">
    <citation type="submission" date="2019-09" db="EMBL/GenBank/DDBJ databases">
        <title>A chromosome-level genome assembly of the Chinese tupelo Nyssa sinensis.</title>
        <authorList>
            <person name="Yang X."/>
            <person name="Kang M."/>
            <person name="Yang Y."/>
            <person name="Xiong H."/>
            <person name="Wang M."/>
            <person name="Zhang Z."/>
            <person name="Wang Z."/>
            <person name="Wu H."/>
            <person name="Ma T."/>
            <person name="Liu J."/>
            <person name="Xi Z."/>
        </authorList>
    </citation>
    <scope>NUCLEOTIDE SEQUENCE [LARGE SCALE GENOMIC DNA]</scope>
    <source>
        <strain evidence="2">J267</strain>
        <tissue evidence="2">Leaf</tissue>
    </source>
</reference>
<proteinExistence type="predicted"/>
<organism evidence="2 3">
    <name type="scientific">Nyssa sinensis</name>
    <dbReference type="NCBI Taxonomy" id="561372"/>
    <lineage>
        <taxon>Eukaryota</taxon>
        <taxon>Viridiplantae</taxon>
        <taxon>Streptophyta</taxon>
        <taxon>Embryophyta</taxon>
        <taxon>Tracheophyta</taxon>
        <taxon>Spermatophyta</taxon>
        <taxon>Magnoliopsida</taxon>
        <taxon>eudicotyledons</taxon>
        <taxon>Gunneridae</taxon>
        <taxon>Pentapetalae</taxon>
        <taxon>asterids</taxon>
        <taxon>Cornales</taxon>
        <taxon>Nyssaceae</taxon>
        <taxon>Nyssa</taxon>
    </lineage>
</organism>
<dbReference type="Proteomes" id="UP000325577">
    <property type="component" value="Linkage Group LG1"/>
</dbReference>
<keyword evidence="3" id="KW-1185">Reference proteome</keyword>
<evidence type="ECO:0000313" key="2">
    <source>
        <dbReference type="EMBL" id="KAA8546271.1"/>
    </source>
</evidence>
<feature type="region of interest" description="Disordered" evidence="1">
    <location>
        <begin position="48"/>
        <end position="80"/>
    </location>
</feature>
<dbReference type="AlphaFoldDB" id="A0A5J5BYD4"/>
<evidence type="ECO:0000256" key="1">
    <source>
        <dbReference type="SAM" id="MobiDB-lite"/>
    </source>
</evidence>
<name>A0A5J5BYD4_9ASTE</name>